<feature type="region of interest" description="Disordered" evidence="1">
    <location>
        <begin position="42"/>
        <end position="64"/>
    </location>
</feature>
<evidence type="ECO:0000313" key="2">
    <source>
        <dbReference type="EMBL" id="ANY82592.1"/>
    </source>
</evidence>
<organism evidence="2">
    <name type="scientific">Microvirga ossetica</name>
    <dbReference type="NCBI Taxonomy" id="1882682"/>
    <lineage>
        <taxon>Bacteria</taxon>
        <taxon>Pseudomonadati</taxon>
        <taxon>Pseudomonadota</taxon>
        <taxon>Alphaproteobacteria</taxon>
        <taxon>Hyphomicrobiales</taxon>
        <taxon>Methylobacteriaceae</taxon>
        <taxon>Microvirga</taxon>
    </lineage>
</organism>
<keyword evidence="2" id="KW-0614">Plasmid</keyword>
<reference evidence="2" key="1">
    <citation type="submission" date="2016-07" db="EMBL/GenBank/DDBJ databases">
        <title>Microvirga ossetica sp. nov. a new species of rhizobia isolated from root nodules of the legume species Vicia alpestris Steven originated from North Ossetia region in the Caucasus.</title>
        <authorList>
            <person name="Safronova V.I."/>
            <person name="Kuznetsova I.G."/>
            <person name="Sazanova A.L."/>
            <person name="Belimov A."/>
            <person name="Andronov E."/>
            <person name="Osledkin Y.S."/>
            <person name="Onishchuk O.P."/>
            <person name="Kurchak O.N."/>
            <person name="Shaposhnikov A.I."/>
            <person name="Willems A."/>
            <person name="Tikhonovich I.A."/>
        </authorList>
    </citation>
    <scope>NUCLEOTIDE SEQUENCE [LARGE SCALE GENOMIC DNA]</scope>
    <source>
        <strain evidence="2">V5/3M</strain>
        <plasmid evidence="2">unnamed1</plasmid>
    </source>
</reference>
<geneLocation type="plasmid" evidence="2">
    <name>unnamed1</name>
</geneLocation>
<accession>A0A1B2ERY9</accession>
<dbReference type="AlphaFoldDB" id="A0A1B2ERY9"/>
<sequence length="64" mass="6829">MTLLEPSRKRTEGPMQVRIMLQIVGDDGTVCDAEEVASLTKITEGAEDPVPKTAISRPDDASAS</sequence>
<dbReference type="KEGG" id="moc:BB934_30430"/>
<dbReference type="EMBL" id="CP016617">
    <property type="protein sequence ID" value="ANY82592.1"/>
    <property type="molecule type" value="Genomic_DNA"/>
</dbReference>
<evidence type="ECO:0000256" key="1">
    <source>
        <dbReference type="SAM" id="MobiDB-lite"/>
    </source>
</evidence>
<protein>
    <submittedName>
        <fullName evidence="2">Uncharacterized protein</fullName>
    </submittedName>
</protein>
<proteinExistence type="predicted"/>
<gene>
    <name evidence="2" type="ORF">BB934_30430</name>
</gene>
<name>A0A1B2ERY9_9HYPH</name>